<comment type="subcellular location">
    <subcellularLocation>
        <location evidence="1">Secreted</location>
    </subcellularLocation>
</comment>
<dbReference type="GO" id="GO:0008168">
    <property type="term" value="F:methyltransferase activity"/>
    <property type="evidence" value="ECO:0007669"/>
    <property type="project" value="UniProtKB-KW"/>
</dbReference>
<keyword evidence="2" id="KW-0964">Secreted</keyword>
<keyword evidence="4" id="KW-1185">Reference proteome</keyword>
<dbReference type="InterPro" id="IPR011049">
    <property type="entry name" value="Serralysin-like_metalloprot_C"/>
</dbReference>
<dbReference type="SUPFAM" id="SSF51120">
    <property type="entry name" value="beta-Roll"/>
    <property type="match status" value="3"/>
</dbReference>
<proteinExistence type="predicted"/>
<evidence type="ECO:0000256" key="2">
    <source>
        <dbReference type="ARBA" id="ARBA00022525"/>
    </source>
</evidence>
<evidence type="ECO:0000313" key="4">
    <source>
        <dbReference type="Proteomes" id="UP000622533"/>
    </source>
</evidence>
<dbReference type="AlphaFoldDB" id="A0A8J6ZRE1"/>
<name>A0A8J6ZRE1_DESMC</name>
<dbReference type="Gene3D" id="3.40.50.150">
    <property type="entry name" value="Vaccinia Virus protein VP39"/>
    <property type="match status" value="1"/>
</dbReference>
<dbReference type="GO" id="GO:0005509">
    <property type="term" value="F:calcium ion binding"/>
    <property type="evidence" value="ECO:0007669"/>
    <property type="project" value="InterPro"/>
</dbReference>
<comment type="caution">
    <text evidence="3">The sequence shown here is derived from an EMBL/GenBank/DDBJ whole genome shotgun (WGS) entry which is preliminary data.</text>
</comment>
<dbReference type="EMBL" id="JADEXS010000491">
    <property type="protein sequence ID" value="MBE9025850.1"/>
    <property type="molecule type" value="Genomic_DNA"/>
</dbReference>
<dbReference type="SUPFAM" id="SSF53335">
    <property type="entry name" value="S-adenosyl-L-methionine-dependent methyltransferases"/>
    <property type="match status" value="1"/>
</dbReference>
<dbReference type="CDD" id="cd02440">
    <property type="entry name" value="AdoMet_MTases"/>
    <property type="match status" value="1"/>
</dbReference>
<dbReference type="Pfam" id="PF00353">
    <property type="entry name" value="HemolysinCabind"/>
    <property type="match status" value="3"/>
</dbReference>
<dbReference type="PROSITE" id="PS00330">
    <property type="entry name" value="HEMOLYSIN_CALCIUM"/>
    <property type="match status" value="3"/>
</dbReference>
<dbReference type="GO" id="GO:0005576">
    <property type="term" value="C:extracellular region"/>
    <property type="evidence" value="ECO:0007669"/>
    <property type="project" value="UniProtKB-SubCell"/>
</dbReference>
<dbReference type="Proteomes" id="UP000622533">
    <property type="component" value="Unassembled WGS sequence"/>
</dbReference>
<accession>A0A8J6ZRE1</accession>
<dbReference type="InterPro" id="IPR001343">
    <property type="entry name" value="Hemolysn_Ca-bd"/>
</dbReference>
<evidence type="ECO:0000313" key="3">
    <source>
        <dbReference type="EMBL" id="MBE9025850.1"/>
    </source>
</evidence>
<keyword evidence="3" id="KW-0489">Methyltransferase</keyword>
<sequence>MAKNLGLIDKENNNLAELAVNLGSIKGTNTGAGILTNLSSNASTNDIDWYSFKLDSTAPVNSYIELSSPDVVNIKATYDVVLFKYNAATDSYDSVTSYQLPNYPFTERIDLTSLQTGTYFFAVVGAAYYGSSSTGLYNLRISIPSPSLPGTVINGTDVSEKLTGGNEENTINGKAGNDTLIGGAGDDTLNGGDGNDILTGGADSDLLNGGAGIDKVVESGDLAKFILTNDRLIANGVDLLLGIEQAQLTGGNTWNILDASGFSLGSVTLDGGASDDSLLGGTQSDRLIGGDGYDFLDGKAGFDILIGGTGGDAYVVDNVGDVISETSTSTYEYDRVLSSVTYTLGANLEELTLTGTAAINGTGNGLNNKITGNTANNTLNGGAGFDILDGKGGVDTLIGGLGDDTYIVDNTLDVIVETSTTDFDTVESSATYTLAANLENLQLVGSGGNINGTGNNLKNQAIKFTSKRHSAIDVGCGSSGRFINILSKHGFQAEGLDISTEMINLAKHLHPEITFYTEDICCWIPGKLYSLISAWDSIFHLPLNMQQPVMKKLCDALDSDGVLLFTCGGGHTKSEISGAFQGQEFEYSTLGVDALLRILKRNHCTCRHLEYDQYPENHVYIIAQKT</sequence>
<reference evidence="3" key="1">
    <citation type="submission" date="2020-10" db="EMBL/GenBank/DDBJ databases">
        <authorList>
            <person name="Castelo-Branco R."/>
            <person name="Eusebio N."/>
            <person name="Adriana R."/>
            <person name="Vieira A."/>
            <person name="Brugerolle De Fraissinette N."/>
            <person name="Rezende De Castro R."/>
            <person name="Schneider M.P."/>
            <person name="Vasconcelos V."/>
            <person name="Leao P.N."/>
        </authorList>
    </citation>
    <scope>NUCLEOTIDE SEQUENCE</scope>
    <source>
        <strain evidence="3">LEGE 12446</strain>
    </source>
</reference>
<dbReference type="InterPro" id="IPR050557">
    <property type="entry name" value="RTX_toxin/Mannuronan_C5-epim"/>
</dbReference>
<dbReference type="PANTHER" id="PTHR38340">
    <property type="entry name" value="S-LAYER PROTEIN"/>
    <property type="match status" value="1"/>
</dbReference>
<dbReference type="GO" id="GO:0032259">
    <property type="term" value="P:methylation"/>
    <property type="evidence" value="ECO:0007669"/>
    <property type="project" value="UniProtKB-KW"/>
</dbReference>
<protein>
    <submittedName>
        <fullName evidence="3">Methyltransferase domain-containing protein</fullName>
    </submittedName>
</protein>
<dbReference type="Pfam" id="PF13489">
    <property type="entry name" value="Methyltransf_23"/>
    <property type="match status" value="1"/>
</dbReference>
<dbReference type="PRINTS" id="PR00313">
    <property type="entry name" value="CABNDNGRPT"/>
</dbReference>
<dbReference type="Gene3D" id="2.150.10.10">
    <property type="entry name" value="Serralysin-like metalloprotease, C-terminal"/>
    <property type="match status" value="3"/>
</dbReference>
<evidence type="ECO:0000256" key="1">
    <source>
        <dbReference type="ARBA" id="ARBA00004613"/>
    </source>
</evidence>
<dbReference type="PANTHER" id="PTHR38340:SF1">
    <property type="entry name" value="S-LAYER PROTEIN"/>
    <property type="match status" value="1"/>
</dbReference>
<dbReference type="InterPro" id="IPR018511">
    <property type="entry name" value="Hemolysin-typ_Ca-bd_CS"/>
</dbReference>
<dbReference type="Gene3D" id="2.60.120.380">
    <property type="match status" value="1"/>
</dbReference>
<gene>
    <name evidence="3" type="ORF">IQ276_26565</name>
</gene>
<keyword evidence="3" id="KW-0808">Transferase</keyword>
<dbReference type="InterPro" id="IPR029063">
    <property type="entry name" value="SAM-dependent_MTases_sf"/>
</dbReference>
<organism evidence="3 4">
    <name type="scientific">Desmonostoc muscorum LEGE 12446</name>
    <dbReference type="NCBI Taxonomy" id="1828758"/>
    <lineage>
        <taxon>Bacteria</taxon>
        <taxon>Bacillati</taxon>
        <taxon>Cyanobacteriota</taxon>
        <taxon>Cyanophyceae</taxon>
        <taxon>Nostocales</taxon>
        <taxon>Nostocaceae</taxon>
        <taxon>Desmonostoc</taxon>
    </lineage>
</organism>